<comment type="caution">
    <text evidence="1">The sequence shown here is derived from an EMBL/GenBank/DDBJ whole genome shotgun (WGS) entry which is preliminary data.</text>
</comment>
<dbReference type="Proteomes" id="UP000636264">
    <property type="component" value="Unassembled WGS sequence"/>
</dbReference>
<dbReference type="AlphaFoldDB" id="A0A916S438"/>
<proteinExistence type="predicted"/>
<reference evidence="1" key="1">
    <citation type="journal article" date="2014" name="Int. J. Syst. Evol. Microbiol.">
        <title>Complete genome sequence of Corynebacterium casei LMG S-19264T (=DSM 44701T), isolated from a smear-ripened cheese.</title>
        <authorList>
            <consortium name="US DOE Joint Genome Institute (JGI-PGF)"/>
            <person name="Walter F."/>
            <person name="Albersmeier A."/>
            <person name="Kalinowski J."/>
            <person name="Ruckert C."/>
        </authorList>
    </citation>
    <scope>NUCLEOTIDE SEQUENCE</scope>
    <source>
        <strain evidence="1">CGMCC 1.15320</strain>
    </source>
</reference>
<evidence type="ECO:0000313" key="1">
    <source>
        <dbReference type="EMBL" id="GGA81896.1"/>
    </source>
</evidence>
<protein>
    <submittedName>
        <fullName evidence="1">Uncharacterized protein</fullName>
    </submittedName>
</protein>
<sequence>MTRPLRHSRSEIQNAARVAKEMNMTVRLEADGAITLIPDNDATIDNDAAPLKSLEAWRNRNARSSTGRP</sequence>
<dbReference type="EMBL" id="BMIF01000023">
    <property type="protein sequence ID" value="GGA81896.1"/>
    <property type="molecule type" value="Genomic_DNA"/>
</dbReference>
<accession>A0A916S438</accession>
<evidence type="ECO:0000313" key="2">
    <source>
        <dbReference type="Proteomes" id="UP000636264"/>
    </source>
</evidence>
<keyword evidence="2" id="KW-1185">Reference proteome</keyword>
<gene>
    <name evidence="1" type="ORF">GCM10011385_40160</name>
</gene>
<reference evidence="1" key="2">
    <citation type="submission" date="2020-09" db="EMBL/GenBank/DDBJ databases">
        <authorList>
            <person name="Sun Q."/>
            <person name="Zhou Y."/>
        </authorList>
    </citation>
    <scope>NUCLEOTIDE SEQUENCE</scope>
    <source>
        <strain evidence="1">CGMCC 1.15320</strain>
    </source>
</reference>
<organism evidence="1 2">
    <name type="scientific">Nitratireductor aestuarii</name>
    <dbReference type="NCBI Taxonomy" id="1735103"/>
    <lineage>
        <taxon>Bacteria</taxon>
        <taxon>Pseudomonadati</taxon>
        <taxon>Pseudomonadota</taxon>
        <taxon>Alphaproteobacteria</taxon>
        <taxon>Hyphomicrobiales</taxon>
        <taxon>Phyllobacteriaceae</taxon>
        <taxon>Nitratireductor</taxon>
    </lineage>
</organism>
<name>A0A916S438_9HYPH</name>